<proteinExistence type="predicted"/>
<sequence length="62" mass="6556">MPIDVSYGTVPDQAERTGYEIDVVVRGAVGQDGGAGFTDDLRAAADRGEVVLVDLARLYEGE</sequence>
<reference evidence="1 2" key="1">
    <citation type="submission" date="2024-06" db="EMBL/GenBank/DDBJ databases">
        <title>The Natural Products Discovery Center: Release of the First 8490 Sequenced Strains for Exploring Actinobacteria Biosynthetic Diversity.</title>
        <authorList>
            <person name="Kalkreuter E."/>
            <person name="Kautsar S.A."/>
            <person name="Yang D."/>
            <person name="Bader C.D."/>
            <person name="Teijaro C.N."/>
            <person name="Fluegel L."/>
            <person name="Davis C.M."/>
            <person name="Simpson J.R."/>
            <person name="Lauterbach L."/>
            <person name="Steele A.D."/>
            <person name="Gui C."/>
            <person name="Meng S."/>
            <person name="Li G."/>
            <person name="Viehrig K."/>
            <person name="Ye F."/>
            <person name="Su P."/>
            <person name="Kiefer A.F."/>
            <person name="Nichols A."/>
            <person name="Cepeda A.J."/>
            <person name="Yan W."/>
            <person name="Fan B."/>
            <person name="Jiang Y."/>
            <person name="Adhikari A."/>
            <person name="Zheng C.-J."/>
            <person name="Schuster L."/>
            <person name="Cowan T.M."/>
            <person name="Smanski M.J."/>
            <person name="Chevrette M.G."/>
            <person name="De Carvalho L.P.S."/>
            <person name="Shen B."/>
        </authorList>
    </citation>
    <scope>NUCLEOTIDE SEQUENCE [LARGE SCALE GENOMIC DNA]</scope>
    <source>
        <strain evidence="1 2">NPDC000234</strain>
    </source>
</reference>
<comment type="caution">
    <text evidence="1">The sequence shown here is derived from an EMBL/GenBank/DDBJ whole genome shotgun (WGS) entry which is preliminary data.</text>
</comment>
<keyword evidence="2" id="KW-1185">Reference proteome</keyword>
<protein>
    <submittedName>
        <fullName evidence="1">Uncharacterized protein</fullName>
    </submittedName>
</protein>
<dbReference type="Proteomes" id="UP001474181">
    <property type="component" value="Unassembled WGS sequence"/>
</dbReference>
<evidence type="ECO:0000313" key="1">
    <source>
        <dbReference type="EMBL" id="MER7182829.1"/>
    </source>
</evidence>
<dbReference type="EMBL" id="JBEPEK010000202">
    <property type="protein sequence ID" value="MER7182829.1"/>
    <property type="molecule type" value="Genomic_DNA"/>
</dbReference>
<accession>A0ABV1X1D4</accession>
<name>A0ABV1X1D4_9ACTN</name>
<gene>
    <name evidence="1" type="ORF">ABT404_25710</name>
</gene>
<dbReference type="RefSeq" id="WP_350783852.1">
    <property type="nucleotide sequence ID" value="NZ_JBEPEK010000202.1"/>
</dbReference>
<organism evidence="1 2">
    <name type="scientific">Streptomyces hyaluromycini</name>
    <dbReference type="NCBI Taxonomy" id="1377993"/>
    <lineage>
        <taxon>Bacteria</taxon>
        <taxon>Bacillati</taxon>
        <taxon>Actinomycetota</taxon>
        <taxon>Actinomycetes</taxon>
        <taxon>Kitasatosporales</taxon>
        <taxon>Streptomycetaceae</taxon>
        <taxon>Streptomyces</taxon>
    </lineage>
</organism>
<evidence type="ECO:0000313" key="2">
    <source>
        <dbReference type="Proteomes" id="UP001474181"/>
    </source>
</evidence>